<dbReference type="SMART" id="SM00052">
    <property type="entry name" value="EAL"/>
    <property type="match status" value="1"/>
</dbReference>
<dbReference type="EMBL" id="AAVT01000006">
    <property type="protein sequence ID" value="EAW30774.1"/>
    <property type="molecule type" value="Genomic_DNA"/>
</dbReference>
<dbReference type="PANTHER" id="PTHR44757:SF2">
    <property type="entry name" value="BIOFILM ARCHITECTURE MAINTENANCE PROTEIN MBAA"/>
    <property type="match status" value="1"/>
</dbReference>
<dbReference type="InterPro" id="IPR001633">
    <property type="entry name" value="EAL_dom"/>
</dbReference>
<dbReference type="Gene3D" id="3.20.20.450">
    <property type="entry name" value="EAL domain"/>
    <property type="match status" value="1"/>
</dbReference>
<dbReference type="SUPFAM" id="SSF55073">
    <property type="entry name" value="Nucleotide cyclase"/>
    <property type="match status" value="1"/>
</dbReference>
<dbReference type="InterPro" id="IPR000014">
    <property type="entry name" value="PAS"/>
</dbReference>
<evidence type="ECO:0000313" key="5">
    <source>
        <dbReference type="Proteomes" id="UP000004931"/>
    </source>
</evidence>
<dbReference type="STRING" id="247633.GP2143_02584"/>
<dbReference type="InterPro" id="IPR043128">
    <property type="entry name" value="Rev_trsase/Diguanyl_cyclase"/>
</dbReference>
<evidence type="ECO:0000259" key="3">
    <source>
        <dbReference type="PROSITE" id="PS50887"/>
    </source>
</evidence>
<dbReference type="InterPro" id="IPR052155">
    <property type="entry name" value="Biofilm_reg_signaling"/>
</dbReference>
<organism evidence="4 5">
    <name type="scientific">marine gamma proteobacterium HTCC2143</name>
    <dbReference type="NCBI Taxonomy" id="247633"/>
    <lineage>
        <taxon>Bacteria</taxon>
        <taxon>Pseudomonadati</taxon>
        <taxon>Pseudomonadota</taxon>
        <taxon>Gammaproteobacteria</taxon>
        <taxon>Cellvibrionales</taxon>
        <taxon>Spongiibacteraceae</taxon>
        <taxon>BD1-7 clade</taxon>
    </lineage>
</organism>
<dbReference type="PROSITE" id="PS50887">
    <property type="entry name" value="GGDEF"/>
    <property type="match status" value="1"/>
</dbReference>
<dbReference type="Pfam" id="PF13426">
    <property type="entry name" value="PAS_9"/>
    <property type="match status" value="1"/>
</dbReference>
<comment type="caution">
    <text evidence="4">The sequence shown here is derived from an EMBL/GenBank/DDBJ whole genome shotgun (WGS) entry which is preliminary data.</text>
</comment>
<dbReference type="InterPro" id="IPR035919">
    <property type="entry name" value="EAL_sf"/>
</dbReference>
<name>A0YED8_9GAMM</name>
<dbReference type="InterPro" id="IPR029787">
    <property type="entry name" value="Nucleotide_cyclase"/>
</dbReference>
<reference evidence="4 5" key="1">
    <citation type="journal article" date="2010" name="J. Bacteriol.">
        <title>Genome sequence of the oligotrophic marine Gammaproteobacterium HTCC2143, isolated from the Oregon Coast.</title>
        <authorList>
            <person name="Oh H.M."/>
            <person name="Kang I."/>
            <person name="Ferriera S."/>
            <person name="Giovannoni S.J."/>
            <person name="Cho J.C."/>
        </authorList>
    </citation>
    <scope>NUCLEOTIDE SEQUENCE [LARGE SCALE GENOMIC DNA]</scope>
    <source>
        <strain evidence="4 5">HTCC2143</strain>
    </source>
</reference>
<dbReference type="Pfam" id="PF00990">
    <property type="entry name" value="GGDEF"/>
    <property type="match status" value="1"/>
</dbReference>
<dbReference type="InterPro" id="IPR035965">
    <property type="entry name" value="PAS-like_dom_sf"/>
</dbReference>
<dbReference type="eggNOG" id="COG5001">
    <property type="taxonomic scope" value="Bacteria"/>
</dbReference>
<feature type="compositionally biased region" description="Basic residues" evidence="1">
    <location>
        <begin position="1"/>
        <end position="18"/>
    </location>
</feature>
<evidence type="ECO:0000259" key="2">
    <source>
        <dbReference type="PROSITE" id="PS50883"/>
    </source>
</evidence>
<dbReference type="CDD" id="cd00130">
    <property type="entry name" value="PAS"/>
    <property type="match status" value="1"/>
</dbReference>
<dbReference type="SUPFAM" id="SSF55785">
    <property type="entry name" value="PYP-like sensor domain (PAS domain)"/>
    <property type="match status" value="1"/>
</dbReference>
<dbReference type="Pfam" id="PF00563">
    <property type="entry name" value="EAL"/>
    <property type="match status" value="1"/>
</dbReference>
<dbReference type="SMART" id="SM00267">
    <property type="entry name" value="GGDEF"/>
    <property type="match status" value="1"/>
</dbReference>
<feature type="region of interest" description="Disordered" evidence="1">
    <location>
        <begin position="1"/>
        <end position="23"/>
    </location>
</feature>
<feature type="domain" description="GGDEF" evidence="3">
    <location>
        <begin position="247"/>
        <end position="385"/>
    </location>
</feature>
<dbReference type="AlphaFoldDB" id="A0YED8"/>
<dbReference type="SUPFAM" id="SSF141868">
    <property type="entry name" value="EAL domain-like"/>
    <property type="match status" value="1"/>
</dbReference>
<dbReference type="PANTHER" id="PTHR44757">
    <property type="entry name" value="DIGUANYLATE CYCLASE DGCP"/>
    <property type="match status" value="1"/>
</dbReference>
<dbReference type="Proteomes" id="UP000004931">
    <property type="component" value="Unassembled WGS sequence"/>
</dbReference>
<evidence type="ECO:0000313" key="4">
    <source>
        <dbReference type="EMBL" id="EAW30774.1"/>
    </source>
</evidence>
<dbReference type="InterPro" id="IPR000160">
    <property type="entry name" value="GGDEF_dom"/>
</dbReference>
<sequence length="642" mass="71919">MKKRKINGMHRRGSNGKKKFIESSEDVQLRQHAEAINREKIAPESTKIAALSLEQSQELIHELRVHQIELEMQKEALLASREQAEISQSRYFNLYNLSPVAYSTLSDSGLIIQSNLTTSVLLGISTNALYQQPLAQYFIKEDQDKFYLFCKAIQRHKNDTISPCECELQIRRADGTQLWVNLTGIYTQSEDNKPELQIVLNNVTDTHNNIDEIRRLAFFDPLTGLPNRRLLFDRLAHAVTTSARTNLYGAVMLLDLDNFKILNDSMGHGIGDLLLQKVSLRLKMCMREDDTLARLGGDEFVILLENLSSDEKKAAAQAEVVTQKILVSLVEDYNLQGFVHNSTASIGIVMFKGDDLSFGDLLKNADVAMYQAKAASRNTFRFFDPVMQAIAERRTQLENALRQGLVQEEFVLNYQIQTNSNGKTTGVESLVRWINPEYATVSTGEFIALAEETDIIFLLGQWVLETACAQLAAWSQHPTMSSWSMSVNVSALQFKKSSFVGNVETALEKSDANPNLLILELTESMLVDDVPSTIEKMKRIKSLGVRFSLDDFGTGFSSLAYLKRLPLDQLKIDQSFVHDLIVGSDDAAICETIITLGISLGICVIAEGVETADQYECLMEMGCKSFQGYYFGRPTVASTFAD</sequence>
<gene>
    <name evidence="4" type="ORF">GP2143_02584</name>
</gene>
<dbReference type="CDD" id="cd01949">
    <property type="entry name" value="GGDEF"/>
    <property type="match status" value="1"/>
</dbReference>
<dbReference type="NCBIfam" id="TIGR00229">
    <property type="entry name" value="sensory_box"/>
    <property type="match status" value="1"/>
</dbReference>
<dbReference type="PROSITE" id="PS50883">
    <property type="entry name" value="EAL"/>
    <property type="match status" value="1"/>
</dbReference>
<dbReference type="Gene3D" id="3.30.450.20">
    <property type="entry name" value="PAS domain"/>
    <property type="match status" value="1"/>
</dbReference>
<keyword evidence="5" id="KW-1185">Reference proteome</keyword>
<dbReference type="Gene3D" id="3.30.70.270">
    <property type="match status" value="1"/>
</dbReference>
<proteinExistence type="predicted"/>
<evidence type="ECO:0000256" key="1">
    <source>
        <dbReference type="SAM" id="MobiDB-lite"/>
    </source>
</evidence>
<dbReference type="CDD" id="cd01948">
    <property type="entry name" value="EAL"/>
    <property type="match status" value="1"/>
</dbReference>
<dbReference type="NCBIfam" id="TIGR00254">
    <property type="entry name" value="GGDEF"/>
    <property type="match status" value="1"/>
</dbReference>
<protein>
    <submittedName>
        <fullName evidence="4">Putative diguanylate cyclase/phosphodiesterase (GGDEF &amp; EAL domains) with PAS/PAC and GAF sensor(S)</fullName>
    </submittedName>
</protein>
<accession>A0YED8</accession>
<feature type="domain" description="EAL" evidence="2">
    <location>
        <begin position="394"/>
        <end position="642"/>
    </location>
</feature>